<proteinExistence type="predicted"/>
<organism evidence="4 5">
    <name type="scientific">Castanea mollissima</name>
    <name type="common">Chinese chestnut</name>
    <dbReference type="NCBI Taxonomy" id="60419"/>
    <lineage>
        <taxon>Eukaryota</taxon>
        <taxon>Viridiplantae</taxon>
        <taxon>Streptophyta</taxon>
        <taxon>Embryophyta</taxon>
        <taxon>Tracheophyta</taxon>
        <taxon>Spermatophyta</taxon>
        <taxon>Magnoliopsida</taxon>
        <taxon>eudicotyledons</taxon>
        <taxon>Gunneridae</taxon>
        <taxon>Pentapetalae</taxon>
        <taxon>rosids</taxon>
        <taxon>fabids</taxon>
        <taxon>Fagales</taxon>
        <taxon>Fagaceae</taxon>
        <taxon>Castanea</taxon>
    </lineage>
</organism>
<evidence type="ECO:0000256" key="2">
    <source>
        <dbReference type="ARBA" id="ARBA00022737"/>
    </source>
</evidence>
<dbReference type="InterPro" id="IPR032675">
    <property type="entry name" value="LRR_dom_sf"/>
</dbReference>
<evidence type="ECO:0000256" key="1">
    <source>
        <dbReference type="ARBA" id="ARBA00022614"/>
    </source>
</evidence>
<evidence type="ECO:0000313" key="4">
    <source>
        <dbReference type="EMBL" id="KAF3958929.1"/>
    </source>
</evidence>
<keyword evidence="1" id="KW-0433">Leucine-rich repeat</keyword>
<evidence type="ECO:0000259" key="3">
    <source>
        <dbReference type="Pfam" id="PF08263"/>
    </source>
</evidence>
<sequence>MRGGCHFDHPNGLKLEKEWSPINISPAACLSKPMKLLNPNSLHVILRFTITLLCLQPTTSFISTNEIDRLALLKFKESIDNGPFGSLISWNDSIQFCNWHGITCGRCYQRLSPGERTESQTVPKYNVSRKRATN</sequence>
<dbReference type="InterPro" id="IPR013210">
    <property type="entry name" value="LRR_N_plant-typ"/>
</dbReference>
<dbReference type="EMBL" id="JRKL02002444">
    <property type="protein sequence ID" value="KAF3958929.1"/>
    <property type="molecule type" value="Genomic_DNA"/>
</dbReference>
<gene>
    <name evidence="4" type="ORF">CMV_016211</name>
</gene>
<protein>
    <recommendedName>
        <fullName evidence="3">Leucine-rich repeat-containing N-terminal plant-type domain-containing protein</fullName>
    </recommendedName>
</protein>
<dbReference type="Pfam" id="PF08263">
    <property type="entry name" value="LRRNT_2"/>
    <property type="match status" value="1"/>
</dbReference>
<dbReference type="AlphaFoldDB" id="A0A8J4R474"/>
<keyword evidence="5" id="KW-1185">Reference proteome</keyword>
<feature type="domain" description="Leucine-rich repeat-containing N-terminal plant-type" evidence="3">
    <location>
        <begin position="68"/>
        <end position="104"/>
    </location>
</feature>
<name>A0A8J4R474_9ROSI</name>
<comment type="caution">
    <text evidence="4">The sequence shown here is derived from an EMBL/GenBank/DDBJ whole genome shotgun (WGS) entry which is preliminary data.</text>
</comment>
<evidence type="ECO:0000313" key="5">
    <source>
        <dbReference type="Proteomes" id="UP000737018"/>
    </source>
</evidence>
<dbReference type="Proteomes" id="UP000737018">
    <property type="component" value="Unassembled WGS sequence"/>
</dbReference>
<reference evidence="4" key="1">
    <citation type="submission" date="2020-03" db="EMBL/GenBank/DDBJ databases">
        <title>Castanea mollissima Vanexum genome sequencing.</title>
        <authorList>
            <person name="Staton M."/>
        </authorList>
    </citation>
    <scope>NUCLEOTIDE SEQUENCE</scope>
    <source>
        <tissue evidence="4">Leaf</tissue>
    </source>
</reference>
<accession>A0A8J4R474</accession>
<dbReference type="OrthoDB" id="687555at2759"/>
<dbReference type="Gene3D" id="3.80.10.10">
    <property type="entry name" value="Ribonuclease Inhibitor"/>
    <property type="match status" value="1"/>
</dbReference>
<keyword evidence="2" id="KW-0677">Repeat</keyword>